<dbReference type="HAMAP" id="MF_01877">
    <property type="entry name" value="16SrRNA_methyltr_I"/>
    <property type="match status" value="1"/>
</dbReference>
<dbReference type="InterPro" id="IPR014776">
    <property type="entry name" value="4pyrrole_Mease_sub2"/>
</dbReference>
<dbReference type="PIRSF" id="PIRSF005917">
    <property type="entry name" value="MTase_YraL"/>
    <property type="match status" value="1"/>
</dbReference>
<comment type="catalytic activity">
    <reaction evidence="6">
        <text>cytidine(1402) in 16S rRNA + S-adenosyl-L-methionine = 2'-O-methylcytidine(1402) in 16S rRNA + S-adenosyl-L-homocysteine + H(+)</text>
        <dbReference type="Rhea" id="RHEA:42924"/>
        <dbReference type="Rhea" id="RHEA-COMP:10285"/>
        <dbReference type="Rhea" id="RHEA-COMP:10286"/>
        <dbReference type="ChEBI" id="CHEBI:15378"/>
        <dbReference type="ChEBI" id="CHEBI:57856"/>
        <dbReference type="ChEBI" id="CHEBI:59789"/>
        <dbReference type="ChEBI" id="CHEBI:74495"/>
        <dbReference type="ChEBI" id="CHEBI:82748"/>
        <dbReference type="EC" id="2.1.1.198"/>
    </reaction>
</comment>
<dbReference type="EMBL" id="MFSR01000089">
    <property type="protein sequence ID" value="OGI37564.1"/>
    <property type="molecule type" value="Genomic_DNA"/>
</dbReference>
<keyword evidence="2 6" id="KW-0698">rRNA processing</keyword>
<organism evidence="9 10">
    <name type="scientific">Candidatus Muproteobacteria bacterium RBG_16_64_10</name>
    <dbReference type="NCBI Taxonomy" id="1817757"/>
    <lineage>
        <taxon>Bacteria</taxon>
        <taxon>Pseudomonadati</taxon>
        <taxon>Pseudomonadota</taxon>
        <taxon>Candidatus Muproteobacteria</taxon>
    </lineage>
</organism>
<evidence type="ECO:0000313" key="9">
    <source>
        <dbReference type="EMBL" id="OGI37564.1"/>
    </source>
</evidence>
<dbReference type="Pfam" id="PF00590">
    <property type="entry name" value="TP_methylase"/>
    <property type="match status" value="1"/>
</dbReference>
<sequence length="272" mass="29164">MATPIGNLEDLSPRAARILSEVGLIAAEDTRTSRKLLAHYGIATPTVALHEHNEREQLPKLLEQLRQGKSIALISDAGTPLVSDPGFHLVRAAHEAGIAVVPVPGPCAAIAALSAAGLPSDRFAFEGFPPAKAAARRRFFQERAADPRTLIFYESPHRIVDSLADMAAEFGTVREAVVARELTKMFETIRAAALGELADWIAREGTPRQGEFVVLVRGAPERAGAPAAADAERILQLLLAELPVSRAVELAARITGVPKNTLYKQALARKPD</sequence>
<feature type="domain" description="Tetrapyrrole methylase" evidence="7">
    <location>
        <begin position="3"/>
        <end position="198"/>
    </location>
</feature>
<comment type="similarity">
    <text evidence="6">Belongs to the methyltransferase superfamily. RsmI family.</text>
</comment>
<comment type="function">
    <text evidence="6">Catalyzes the 2'-O-methylation of the ribose of cytidine 1402 (C1402) in 16S rRNA.</text>
</comment>
<dbReference type="InterPro" id="IPR014777">
    <property type="entry name" value="4pyrrole_Mease_sub1"/>
</dbReference>
<feature type="domain" description="RsmI HTH" evidence="8">
    <location>
        <begin position="226"/>
        <end position="270"/>
    </location>
</feature>
<dbReference type="InterPro" id="IPR008189">
    <property type="entry name" value="rRNA_ssu_MeTfrase_I"/>
</dbReference>
<dbReference type="PANTHER" id="PTHR46111:SF1">
    <property type="entry name" value="RIBOSOMAL RNA SMALL SUBUNIT METHYLTRANSFERASE I"/>
    <property type="match status" value="1"/>
</dbReference>
<dbReference type="PROSITE" id="PS01296">
    <property type="entry name" value="RSMI"/>
    <property type="match status" value="1"/>
</dbReference>
<evidence type="ECO:0000256" key="1">
    <source>
        <dbReference type="ARBA" id="ARBA00022490"/>
    </source>
</evidence>
<dbReference type="AlphaFoldDB" id="A0A1F6SXH4"/>
<dbReference type="EC" id="2.1.1.198" evidence="6"/>
<dbReference type="GO" id="GO:0005737">
    <property type="term" value="C:cytoplasm"/>
    <property type="evidence" value="ECO:0007669"/>
    <property type="project" value="UniProtKB-SubCell"/>
</dbReference>
<keyword evidence="3 6" id="KW-0489">Methyltransferase</keyword>
<evidence type="ECO:0000256" key="2">
    <source>
        <dbReference type="ARBA" id="ARBA00022552"/>
    </source>
</evidence>
<evidence type="ECO:0000256" key="4">
    <source>
        <dbReference type="ARBA" id="ARBA00022679"/>
    </source>
</evidence>
<accession>A0A1F6SXH4</accession>
<proteinExistence type="inferred from homology"/>
<evidence type="ECO:0000259" key="7">
    <source>
        <dbReference type="Pfam" id="PF00590"/>
    </source>
</evidence>
<evidence type="ECO:0000256" key="6">
    <source>
        <dbReference type="HAMAP-Rule" id="MF_01877"/>
    </source>
</evidence>
<evidence type="ECO:0000313" key="10">
    <source>
        <dbReference type="Proteomes" id="UP000179334"/>
    </source>
</evidence>
<comment type="subcellular location">
    <subcellularLocation>
        <location evidence="6">Cytoplasm</location>
    </subcellularLocation>
</comment>
<evidence type="ECO:0000256" key="5">
    <source>
        <dbReference type="ARBA" id="ARBA00022691"/>
    </source>
</evidence>
<dbReference type="InterPro" id="IPR053910">
    <property type="entry name" value="RsmI_HTH"/>
</dbReference>
<reference evidence="9 10" key="1">
    <citation type="journal article" date="2016" name="Nat. Commun.">
        <title>Thousands of microbial genomes shed light on interconnected biogeochemical processes in an aquifer system.</title>
        <authorList>
            <person name="Anantharaman K."/>
            <person name="Brown C.T."/>
            <person name="Hug L.A."/>
            <person name="Sharon I."/>
            <person name="Castelle C.J."/>
            <person name="Probst A.J."/>
            <person name="Thomas B.C."/>
            <person name="Singh A."/>
            <person name="Wilkins M.J."/>
            <person name="Karaoz U."/>
            <person name="Brodie E.L."/>
            <person name="Williams K.H."/>
            <person name="Hubbard S.S."/>
            <person name="Banfield J.F."/>
        </authorList>
    </citation>
    <scope>NUCLEOTIDE SEQUENCE [LARGE SCALE GENOMIC DNA]</scope>
</reference>
<dbReference type="FunFam" id="3.30.950.10:FF:000002">
    <property type="entry name" value="Ribosomal RNA small subunit methyltransferase I"/>
    <property type="match status" value="1"/>
</dbReference>
<dbReference type="InterPro" id="IPR035996">
    <property type="entry name" value="4pyrrol_Methylase_sf"/>
</dbReference>
<dbReference type="NCBIfam" id="TIGR00096">
    <property type="entry name" value="16S rRNA (cytidine(1402)-2'-O)-methyltransferase"/>
    <property type="match status" value="1"/>
</dbReference>
<name>A0A1F6SXH4_9PROT</name>
<dbReference type="FunFam" id="3.40.1010.10:FF:000007">
    <property type="entry name" value="Ribosomal RNA small subunit methyltransferase I"/>
    <property type="match status" value="1"/>
</dbReference>
<dbReference type="SUPFAM" id="SSF53790">
    <property type="entry name" value="Tetrapyrrole methylase"/>
    <property type="match status" value="1"/>
</dbReference>
<evidence type="ECO:0000259" key="8">
    <source>
        <dbReference type="Pfam" id="PF23016"/>
    </source>
</evidence>
<comment type="caution">
    <text evidence="9">The sequence shown here is derived from an EMBL/GenBank/DDBJ whole genome shotgun (WGS) entry which is preliminary data.</text>
</comment>
<protein>
    <recommendedName>
        <fullName evidence="6">Ribosomal RNA small subunit methyltransferase I</fullName>
        <ecNumber evidence="6">2.1.1.198</ecNumber>
    </recommendedName>
    <alternativeName>
        <fullName evidence="6">16S rRNA 2'-O-ribose C1402 methyltransferase</fullName>
    </alternativeName>
    <alternativeName>
        <fullName evidence="6">rRNA (cytidine-2'-O-)-methyltransferase RsmI</fullName>
    </alternativeName>
</protein>
<dbReference type="GO" id="GO:0070677">
    <property type="term" value="F:rRNA (cytosine-2'-O-)-methyltransferase activity"/>
    <property type="evidence" value="ECO:0007669"/>
    <property type="project" value="UniProtKB-UniRule"/>
</dbReference>
<dbReference type="InterPro" id="IPR000878">
    <property type="entry name" value="4pyrrol_Mease"/>
</dbReference>
<dbReference type="Pfam" id="PF23016">
    <property type="entry name" value="RsmI_C"/>
    <property type="match status" value="1"/>
</dbReference>
<dbReference type="Gene3D" id="3.40.1010.10">
    <property type="entry name" value="Cobalt-precorrin-4 Transmethylase, Domain 1"/>
    <property type="match status" value="1"/>
</dbReference>
<dbReference type="CDD" id="cd11648">
    <property type="entry name" value="RsmI"/>
    <property type="match status" value="1"/>
</dbReference>
<keyword evidence="5 6" id="KW-0949">S-adenosyl-L-methionine</keyword>
<dbReference type="InterPro" id="IPR018063">
    <property type="entry name" value="SAM_MeTrfase_RsmI_CS"/>
</dbReference>
<dbReference type="Gene3D" id="3.30.950.10">
    <property type="entry name" value="Methyltransferase, Cobalt-precorrin-4 Transmethylase, Domain 2"/>
    <property type="match status" value="1"/>
</dbReference>
<keyword evidence="1 6" id="KW-0963">Cytoplasm</keyword>
<gene>
    <name evidence="6" type="primary">rsmI</name>
    <name evidence="9" type="ORF">A2V91_01650</name>
</gene>
<evidence type="ECO:0000256" key="3">
    <source>
        <dbReference type="ARBA" id="ARBA00022603"/>
    </source>
</evidence>
<dbReference type="Proteomes" id="UP000179334">
    <property type="component" value="Unassembled WGS sequence"/>
</dbReference>
<dbReference type="PANTHER" id="PTHR46111">
    <property type="entry name" value="RIBOSOMAL RNA SMALL SUBUNIT METHYLTRANSFERASE I"/>
    <property type="match status" value="1"/>
</dbReference>
<keyword evidence="4 6" id="KW-0808">Transferase</keyword>